<evidence type="ECO:0000259" key="1">
    <source>
        <dbReference type="Pfam" id="PF03871"/>
    </source>
</evidence>
<dbReference type="GO" id="GO:0006362">
    <property type="term" value="P:transcription elongation by RNA polymerase I"/>
    <property type="evidence" value="ECO:0007669"/>
    <property type="project" value="TreeGrafter"/>
</dbReference>
<proteinExistence type="predicted"/>
<sequence>MEESGVENGGGHLALMPSCMSSWVDNGSVESHRYYLARRTILEMLKDRGYDAPDSDLNLSLHEFRSIFSEHPDLERLRISLPLLSNPSKKIIVIFCGTDKVKLGVIRGIRGQIANDTSLTRLILILQSEMTSQAKQDLSLFQVDVEIFQGTLFLVNLAKRYASLWFFNSIGSA</sequence>
<dbReference type="STRING" id="56857.A0A200QK95"/>
<dbReference type="Proteomes" id="UP000195402">
    <property type="component" value="Unassembled WGS sequence"/>
</dbReference>
<evidence type="ECO:0000313" key="3">
    <source>
        <dbReference type="Proteomes" id="UP000195402"/>
    </source>
</evidence>
<reference evidence="2 3" key="1">
    <citation type="journal article" date="2017" name="Mol. Plant">
        <title>The Genome of Medicinal Plant Macleaya cordata Provides New Insights into Benzylisoquinoline Alkaloids Metabolism.</title>
        <authorList>
            <person name="Liu X."/>
            <person name="Liu Y."/>
            <person name="Huang P."/>
            <person name="Ma Y."/>
            <person name="Qing Z."/>
            <person name="Tang Q."/>
            <person name="Cao H."/>
            <person name="Cheng P."/>
            <person name="Zheng Y."/>
            <person name="Yuan Z."/>
            <person name="Zhou Y."/>
            <person name="Liu J."/>
            <person name="Tang Z."/>
            <person name="Zhuo Y."/>
            <person name="Zhang Y."/>
            <person name="Yu L."/>
            <person name="Huang J."/>
            <person name="Yang P."/>
            <person name="Peng Q."/>
            <person name="Zhang J."/>
            <person name="Jiang W."/>
            <person name="Zhang Z."/>
            <person name="Lin K."/>
            <person name="Ro D.K."/>
            <person name="Chen X."/>
            <person name="Xiong X."/>
            <person name="Shang Y."/>
            <person name="Huang S."/>
            <person name="Zeng J."/>
        </authorList>
    </citation>
    <scope>NUCLEOTIDE SEQUENCE [LARGE SCALE GENOMIC DNA]</scope>
    <source>
        <strain evidence="3">cv. BLH2017</strain>
        <tissue evidence="2">Root</tissue>
    </source>
</reference>
<comment type="caution">
    <text evidence="2">The sequence shown here is derived from an EMBL/GenBank/DDBJ whole genome shotgun (WGS) entry which is preliminary data.</text>
</comment>
<dbReference type="Pfam" id="PF03871">
    <property type="entry name" value="RNA_pol_Rpb5_N"/>
    <property type="match status" value="1"/>
</dbReference>
<gene>
    <name evidence="2" type="ORF">BVC80_8525g9</name>
</gene>
<organism evidence="2 3">
    <name type="scientific">Macleaya cordata</name>
    <name type="common">Five-seeded plume-poppy</name>
    <name type="synonym">Bocconia cordata</name>
    <dbReference type="NCBI Taxonomy" id="56857"/>
    <lineage>
        <taxon>Eukaryota</taxon>
        <taxon>Viridiplantae</taxon>
        <taxon>Streptophyta</taxon>
        <taxon>Embryophyta</taxon>
        <taxon>Tracheophyta</taxon>
        <taxon>Spermatophyta</taxon>
        <taxon>Magnoliopsida</taxon>
        <taxon>Ranunculales</taxon>
        <taxon>Papaveraceae</taxon>
        <taxon>Papaveroideae</taxon>
        <taxon>Macleaya</taxon>
    </lineage>
</organism>
<dbReference type="InterPro" id="IPR036710">
    <property type="entry name" value="RNA_pol_Rpb5_N_sf"/>
</dbReference>
<evidence type="ECO:0000313" key="2">
    <source>
        <dbReference type="EMBL" id="OVA10839.1"/>
    </source>
</evidence>
<dbReference type="FunCoup" id="A0A200QK95">
    <property type="interactions" value="129"/>
</dbReference>
<dbReference type="GO" id="GO:0006366">
    <property type="term" value="P:transcription by RNA polymerase II"/>
    <property type="evidence" value="ECO:0007669"/>
    <property type="project" value="TreeGrafter"/>
</dbReference>
<dbReference type="InParanoid" id="A0A200QK95"/>
<dbReference type="GO" id="GO:0003899">
    <property type="term" value="F:DNA-directed RNA polymerase activity"/>
    <property type="evidence" value="ECO:0007669"/>
    <property type="project" value="InterPro"/>
</dbReference>
<dbReference type="OrthoDB" id="248779at2759"/>
<dbReference type="SUPFAM" id="SSF53036">
    <property type="entry name" value="Eukaryotic RPB5 N-terminal domain"/>
    <property type="match status" value="1"/>
</dbReference>
<dbReference type="AlphaFoldDB" id="A0A200QK95"/>
<feature type="domain" description="RNA polymerase Rpb5 N-terminal" evidence="1">
    <location>
        <begin position="30"/>
        <end position="109"/>
    </location>
</feature>
<keyword evidence="3" id="KW-1185">Reference proteome</keyword>
<dbReference type="PANTHER" id="PTHR10535">
    <property type="entry name" value="DNA-DIRECTED RNA POLYMERASES I, II, AND III SUBUNIT RPABC1"/>
    <property type="match status" value="1"/>
</dbReference>
<dbReference type="GO" id="GO:0042797">
    <property type="term" value="P:tRNA transcription by RNA polymerase III"/>
    <property type="evidence" value="ECO:0007669"/>
    <property type="project" value="TreeGrafter"/>
</dbReference>
<dbReference type="InterPro" id="IPR005571">
    <property type="entry name" value="RNA_pol_Rpb5_N"/>
</dbReference>
<protein>
    <submittedName>
        <fullName evidence="2">RNA polymerase</fullName>
    </submittedName>
</protein>
<dbReference type="OMA" id="QRVIVYF"/>
<accession>A0A200QK95</accession>
<dbReference type="Gene3D" id="3.40.1340.10">
    <property type="entry name" value="RNA polymerase, Rpb5, N-terminal domain"/>
    <property type="match status" value="1"/>
</dbReference>
<dbReference type="InterPro" id="IPR014381">
    <property type="entry name" value="Arch_Rpo5/euc_Rpb5"/>
</dbReference>
<dbReference type="EMBL" id="MVGT01001806">
    <property type="protein sequence ID" value="OVA10839.1"/>
    <property type="molecule type" value="Genomic_DNA"/>
</dbReference>
<name>A0A200QK95_MACCD</name>
<dbReference type="PANTHER" id="PTHR10535:SF2">
    <property type="entry name" value="DNA-DIRECTED RNA POLYMERASE V SUBUNIT 5A"/>
    <property type="match status" value="1"/>
</dbReference>
<dbReference type="GO" id="GO:0003677">
    <property type="term" value="F:DNA binding"/>
    <property type="evidence" value="ECO:0007669"/>
    <property type="project" value="InterPro"/>
</dbReference>